<evidence type="ECO:0000313" key="14">
    <source>
        <dbReference type="Proteomes" id="UP000054350"/>
    </source>
</evidence>
<dbReference type="EMBL" id="GG745350">
    <property type="protein sequence ID" value="KNE66355.1"/>
    <property type="molecule type" value="Genomic_DNA"/>
</dbReference>
<dbReference type="AlphaFoldDB" id="A0A0L0SVD3"/>
<dbReference type="PANTHER" id="PTHR24356:SF163">
    <property type="entry name" value="3-PHOSPHOINOSITIDE-DEPENDENT PROTEIN KINASE 1-RELATED"/>
    <property type="match status" value="1"/>
</dbReference>
<feature type="region of interest" description="Disordered" evidence="11">
    <location>
        <begin position="1"/>
        <end position="26"/>
    </location>
</feature>
<evidence type="ECO:0000256" key="2">
    <source>
        <dbReference type="ARBA" id="ARBA00012513"/>
    </source>
</evidence>
<dbReference type="InterPro" id="IPR011009">
    <property type="entry name" value="Kinase-like_dom_sf"/>
</dbReference>
<evidence type="ECO:0000256" key="5">
    <source>
        <dbReference type="ARBA" id="ARBA00022741"/>
    </source>
</evidence>
<evidence type="ECO:0000256" key="1">
    <source>
        <dbReference type="ARBA" id="ARBA00010006"/>
    </source>
</evidence>
<name>A0A0L0SVD3_ALLM3</name>
<dbReference type="GO" id="GO:0004674">
    <property type="term" value="F:protein serine/threonine kinase activity"/>
    <property type="evidence" value="ECO:0007669"/>
    <property type="project" value="UniProtKB-KW"/>
</dbReference>
<accession>A0A0L0SVD3</accession>
<feature type="region of interest" description="Disordered" evidence="11">
    <location>
        <begin position="587"/>
        <end position="628"/>
    </location>
</feature>
<evidence type="ECO:0000313" key="13">
    <source>
        <dbReference type="EMBL" id="KNE66355.1"/>
    </source>
</evidence>
<reference evidence="13 14" key="1">
    <citation type="submission" date="2009-11" db="EMBL/GenBank/DDBJ databases">
        <title>Annotation of Allomyces macrogynus ATCC 38327.</title>
        <authorList>
            <consortium name="The Broad Institute Genome Sequencing Platform"/>
            <person name="Russ C."/>
            <person name="Cuomo C."/>
            <person name="Burger G."/>
            <person name="Gray M.W."/>
            <person name="Holland P.W.H."/>
            <person name="King N."/>
            <person name="Lang F.B.F."/>
            <person name="Roger A.J."/>
            <person name="Ruiz-Trillo I."/>
            <person name="Young S.K."/>
            <person name="Zeng Q."/>
            <person name="Gargeya S."/>
            <person name="Fitzgerald M."/>
            <person name="Haas B."/>
            <person name="Abouelleil A."/>
            <person name="Alvarado L."/>
            <person name="Arachchi H.M."/>
            <person name="Berlin A."/>
            <person name="Chapman S.B."/>
            <person name="Gearin G."/>
            <person name="Goldberg J."/>
            <person name="Griggs A."/>
            <person name="Gujja S."/>
            <person name="Hansen M."/>
            <person name="Heiman D."/>
            <person name="Howarth C."/>
            <person name="Larimer J."/>
            <person name="Lui A."/>
            <person name="MacDonald P.J.P."/>
            <person name="McCowen C."/>
            <person name="Montmayeur A."/>
            <person name="Murphy C."/>
            <person name="Neiman D."/>
            <person name="Pearson M."/>
            <person name="Priest M."/>
            <person name="Roberts A."/>
            <person name="Saif S."/>
            <person name="Shea T."/>
            <person name="Sisk P."/>
            <person name="Stolte C."/>
            <person name="Sykes S."/>
            <person name="Wortman J."/>
            <person name="Nusbaum C."/>
            <person name="Birren B."/>
        </authorList>
    </citation>
    <scope>NUCLEOTIDE SEQUENCE [LARGE SCALE GENOMIC DNA]</scope>
    <source>
        <strain evidence="13 14">ATCC 38327</strain>
    </source>
</reference>
<evidence type="ECO:0000256" key="10">
    <source>
        <dbReference type="PROSITE-ProRule" id="PRU10141"/>
    </source>
</evidence>
<dbReference type="Gene3D" id="2.30.29.30">
    <property type="entry name" value="Pleckstrin-homology domain (PH domain)/Phosphotyrosine-binding domain (PTB)"/>
    <property type="match status" value="1"/>
</dbReference>
<dbReference type="InterPro" id="IPR050236">
    <property type="entry name" value="Ser_Thr_kinase_AGC"/>
</dbReference>
<dbReference type="InterPro" id="IPR039046">
    <property type="entry name" value="PDPK1"/>
</dbReference>
<comment type="similarity">
    <text evidence="1">Belongs to the protein kinase superfamily. AGC Ser/Thr protein kinase family. PDPK1 subfamily.</text>
</comment>
<feature type="domain" description="Protein kinase" evidence="12">
    <location>
        <begin position="84"/>
        <end position="365"/>
    </location>
</feature>
<keyword evidence="14" id="KW-1185">Reference proteome</keyword>
<feature type="compositionally biased region" description="Acidic residues" evidence="11">
    <location>
        <begin position="390"/>
        <end position="399"/>
    </location>
</feature>
<comment type="catalytic activity">
    <reaction evidence="8">
        <text>L-threonyl-[protein] + ATP = O-phospho-L-threonyl-[protein] + ADP + H(+)</text>
        <dbReference type="Rhea" id="RHEA:46608"/>
        <dbReference type="Rhea" id="RHEA-COMP:11060"/>
        <dbReference type="Rhea" id="RHEA-COMP:11605"/>
        <dbReference type="ChEBI" id="CHEBI:15378"/>
        <dbReference type="ChEBI" id="CHEBI:30013"/>
        <dbReference type="ChEBI" id="CHEBI:30616"/>
        <dbReference type="ChEBI" id="CHEBI:61977"/>
        <dbReference type="ChEBI" id="CHEBI:456216"/>
        <dbReference type="EC" id="2.7.11.1"/>
    </reaction>
</comment>
<dbReference type="Pfam" id="PF00069">
    <property type="entry name" value="Pkinase"/>
    <property type="match status" value="1"/>
</dbReference>
<dbReference type="InterPro" id="IPR017441">
    <property type="entry name" value="Protein_kinase_ATP_BS"/>
</dbReference>
<dbReference type="FunFam" id="3.30.200.20:FF:000191">
    <property type="entry name" value="3-phosphoinositide-dependent protein kinase 2-like"/>
    <property type="match status" value="1"/>
</dbReference>
<keyword evidence="7 10" id="KW-0067">ATP-binding</keyword>
<dbReference type="PROSITE" id="PS00108">
    <property type="entry name" value="PROTEIN_KINASE_ST"/>
    <property type="match status" value="1"/>
</dbReference>
<dbReference type="PROSITE" id="PS50011">
    <property type="entry name" value="PROTEIN_KINASE_DOM"/>
    <property type="match status" value="1"/>
</dbReference>
<feature type="compositionally biased region" description="Basic and acidic residues" evidence="11">
    <location>
        <begin position="249"/>
        <end position="258"/>
    </location>
</feature>
<gene>
    <name evidence="13" type="ORF">AMAG_11498</name>
</gene>
<dbReference type="SUPFAM" id="SSF50729">
    <property type="entry name" value="PH domain-like"/>
    <property type="match status" value="1"/>
</dbReference>
<dbReference type="PROSITE" id="PS00107">
    <property type="entry name" value="PROTEIN_KINASE_ATP"/>
    <property type="match status" value="1"/>
</dbReference>
<feature type="compositionally biased region" description="Basic and acidic residues" evidence="11">
    <location>
        <begin position="610"/>
        <end position="620"/>
    </location>
</feature>
<dbReference type="Proteomes" id="UP000054350">
    <property type="component" value="Unassembled WGS sequence"/>
</dbReference>
<dbReference type="eggNOG" id="KOG0592">
    <property type="taxonomic scope" value="Eukaryota"/>
</dbReference>
<dbReference type="InterPro" id="IPR033931">
    <property type="entry name" value="PDK1-typ_PH"/>
</dbReference>
<feature type="compositionally biased region" description="Pro residues" evidence="11">
    <location>
        <begin position="237"/>
        <end position="247"/>
    </location>
</feature>
<dbReference type="STRING" id="578462.A0A0L0SVD3"/>
<keyword evidence="3" id="KW-0723">Serine/threonine-protein kinase</keyword>
<protein>
    <recommendedName>
        <fullName evidence="2">non-specific serine/threonine protein kinase</fullName>
        <ecNumber evidence="2">2.7.11.1</ecNumber>
    </recommendedName>
</protein>
<evidence type="ECO:0000259" key="12">
    <source>
        <dbReference type="PROSITE" id="PS50011"/>
    </source>
</evidence>
<dbReference type="CDD" id="cd05581">
    <property type="entry name" value="STKc_PDK1"/>
    <property type="match status" value="1"/>
</dbReference>
<evidence type="ECO:0000256" key="6">
    <source>
        <dbReference type="ARBA" id="ARBA00022777"/>
    </source>
</evidence>
<evidence type="ECO:0000256" key="4">
    <source>
        <dbReference type="ARBA" id="ARBA00022679"/>
    </source>
</evidence>
<dbReference type="Gene3D" id="1.10.510.10">
    <property type="entry name" value="Transferase(Phosphotransferase) domain 1"/>
    <property type="match status" value="1"/>
</dbReference>
<dbReference type="OrthoDB" id="347657at2759"/>
<keyword evidence="6 13" id="KW-0418">Kinase</keyword>
<dbReference type="FunFam" id="1.10.510.10:FF:000534">
    <property type="entry name" value="Serine/threonine-protein kinase PKH2"/>
    <property type="match status" value="1"/>
</dbReference>
<evidence type="ECO:0000256" key="7">
    <source>
        <dbReference type="ARBA" id="ARBA00022840"/>
    </source>
</evidence>
<dbReference type="PANTHER" id="PTHR24356">
    <property type="entry name" value="SERINE/THREONINE-PROTEIN KINASE"/>
    <property type="match status" value="1"/>
</dbReference>
<dbReference type="InterPro" id="IPR011993">
    <property type="entry name" value="PH-like_dom_sf"/>
</dbReference>
<dbReference type="EC" id="2.7.11.1" evidence="2"/>
<dbReference type="GO" id="GO:0005524">
    <property type="term" value="F:ATP binding"/>
    <property type="evidence" value="ECO:0007669"/>
    <property type="project" value="UniProtKB-UniRule"/>
</dbReference>
<keyword evidence="4" id="KW-0808">Transferase</keyword>
<dbReference type="InterPro" id="IPR008271">
    <property type="entry name" value="Ser/Thr_kinase_AS"/>
</dbReference>
<dbReference type="Gene3D" id="3.30.200.20">
    <property type="entry name" value="Phosphorylase Kinase, domain 1"/>
    <property type="match status" value="1"/>
</dbReference>
<feature type="compositionally biased region" description="Pro residues" evidence="11">
    <location>
        <begin position="431"/>
        <end position="447"/>
    </location>
</feature>
<feature type="binding site" evidence="10">
    <location>
        <position position="113"/>
    </location>
    <ligand>
        <name>ATP</name>
        <dbReference type="ChEBI" id="CHEBI:30616"/>
    </ligand>
</feature>
<evidence type="ECO:0000256" key="8">
    <source>
        <dbReference type="ARBA" id="ARBA00047899"/>
    </source>
</evidence>
<evidence type="ECO:0000256" key="9">
    <source>
        <dbReference type="ARBA" id="ARBA00048679"/>
    </source>
</evidence>
<keyword evidence="5 10" id="KW-0547">Nucleotide-binding</keyword>
<dbReference type="VEuPathDB" id="FungiDB:AMAG_11498"/>
<feature type="region of interest" description="Disordered" evidence="11">
    <location>
        <begin position="375"/>
        <end position="447"/>
    </location>
</feature>
<feature type="region of interest" description="Disordered" evidence="11">
    <location>
        <begin position="53"/>
        <end position="80"/>
    </location>
</feature>
<organism evidence="13 14">
    <name type="scientific">Allomyces macrogynus (strain ATCC 38327)</name>
    <name type="common">Allomyces javanicus var. macrogynus</name>
    <dbReference type="NCBI Taxonomy" id="578462"/>
    <lineage>
        <taxon>Eukaryota</taxon>
        <taxon>Fungi</taxon>
        <taxon>Fungi incertae sedis</taxon>
        <taxon>Blastocladiomycota</taxon>
        <taxon>Blastocladiomycetes</taxon>
        <taxon>Blastocladiales</taxon>
        <taxon>Blastocladiaceae</taxon>
        <taxon>Allomyces</taxon>
    </lineage>
</organism>
<dbReference type="InterPro" id="IPR000719">
    <property type="entry name" value="Prot_kinase_dom"/>
</dbReference>
<comment type="catalytic activity">
    <reaction evidence="9">
        <text>L-seryl-[protein] + ATP = O-phospho-L-seryl-[protein] + ADP + H(+)</text>
        <dbReference type="Rhea" id="RHEA:17989"/>
        <dbReference type="Rhea" id="RHEA-COMP:9863"/>
        <dbReference type="Rhea" id="RHEA-COMP:11604"/>
        <dbReference type="ChEBI" id="CHEBI:15378"/>
        <dbReference type="ChEBI" id="CHEBI:29999"/>
        <dbReference type="ChEBI" id="CHEBI:30616"/>
        <dbReference type="ChEBI" id="CHEBI:83421"/>
        <dbReference type="ChEBI" id="CHEBI:456216"/>
        <dbReference type="EC" id="2.7.11.1"/>
    </reaction>
</comment>
<reference evidence="14" key="2">
    <citation type="submission" date="2009-11" db="EMBL/GenBank/DDBJ databases">
        <title>The Genome Sequence of Allomyces macrogynus strain ATCC 38327.</title>
        <authorList>
            <consortium name="The Broad Institute Genome Sequencing Platform"/>
            <person name="Russ C."/>
            <person name="Cuomo C."/>
            <person name="Shea T."/>
            <person name="Young S.K."/>
            <person name="Zeng Q."/>
            <person name="Koehrsen M."/>
            <person name="Haas B."/>
            <person name="Borodovsky M."/>
            <person name="Guigo R."/>
            <person name="Alvarado L."/>
            <person name="Berlin A."/>
            <person name="Borenstein D."/>
            <person name="Chen Z."/>
            <person name="Engels R."/>
            <person name="Freedman E."/>
            <person name="Gellesch M."/>
            <person name="Goldberg J."/>
            <person name="Griggs A."/>
            <person name="Gujja S."/>
            <person name="Heiman D."/>
            <person name="Hepburn T."/>
            <person name="Howarth C."/>
            <person name="Jen D."/>
            <person name="Larson L."/>
            <person name="Lewis B."/>
            <person name="Mehta T."/>
            <person name="Park D."/>
            <person name="Pearson M."/>
            <person name="Roberts A."/>
            <person name="Saif S."/>
            <person name="Shenoy N."/>
            <person name="Sisk P."/>
            <person name="Stolte C."/>
            <person name="Sykes S."/>
            <person name="Walk T."/>
            <person name="White J."/>
            <person name="Yandava C."/>
            <person name="Burger G."/>
            <person name="Gray M.W."/>
            <person name="Holland P.W.H."/>
            <person name="King N."/>
            <person name="Lang F.B.F."/>
            <person name="Roger A.J."/>
            <person name="Ruiz-Trillo I."/>
            <person name="Lander E."/>
            <person name="Nusbaum C."/>
        </authorList>
    </citation>
    <scope>NUCLEOTIDE SEQUENCE [LARGE SCALE GENOMIC DNA]</scope>
    <source>
        <strain evidence="14">ATCC 38327</strain>
    </source>
</reference>
<evidence type="ECO:0000256" key="11">
    <source>
        <dbReference type="SAM" id="MobiDB-lite"/>
    </source>
</evidence>
<sequence length="628" mass="67612">MADTGLSDTPAPANTVDGGLRPTTNDDAGPLAAMHPLAAALAHIHVPSDARAPAPAHTAHAHVHAPRSGASSPPAMRKRSPADYDFAQTLGEGSYSTVVRATDRHSDRVVAIKILDKRHIVKEKKTKYVAVEKAALTLLSRHPLVVHLLATFQDAQSLYFVLECAENGELLAYIRRAHDGLDLDAARFYAAELIIAVEYLHSMGVLHRDLKPENVLLSSDMHIKLADFGSAKLLRPESPPRPAPAAPPRDTDHGADAHVDADAAPKSTRSFVGTAEYVSPELLQDQPAGAASDVWALGCILYQMLVGRPPFKGSNDYQTFQKILKRDFIIPDRIDPDARDLIDKMLVLDPNGRISLADAKQHAFFSGFDWTTPIWDQTPPPLPRAPSTDADADADEWLDGSDPKTAAYWNSGRAESLASDDGDSQHHHHTPSPPSGEPFPSLPVDAPVPPLPPLPAIPAADLARWSPFLHPGERLLKLGYVVKRKGLFRTQTRMLLVVDPPRLPYVDPEKMVVKGEIPWTPRTVPERRSNKAFYIHVPGRTYDLECCDHDAGSWVDLLAAMRARAWGRGAGGIGGPLVVARGVPGTASGSGAAGGSGAVSPVGSARGRLRVGDHASRGDVDADDDDEE</sequence>
<dbReference type="SUPFAM" id="SSF56112">
    <property type="entry name" value="Protein kinase-like (PK-like)"/>
    <property type="match status" value="1"/>
</dbReference>
<proteinExistence type="inferred from homology"/>
<dbReference type="OMA" id="QYRVPDN"/>
<dbReference type="GO" id="GO:0035556">
    <property type="term" value="P:intracellular signal transduction"/>
    <property type="evidence" value="ECO:0007669"/>
    <property type="project" value="TreeGrafter"/>
</dbReference>
<dbReference type="SMART" id="SM00220">
    <property type="entry name" value="S_TKc"/>
    <property type="match status" value="1"/>
</dbReference>
<evidence type="ECO:0000256" key="3">
    <source>
        <dbReference type="ARBA" id="ARBA00022527"/>
    </source>
</evidence>
<dbReference type="Pfam" id="PF14593">
    <property type="entry name" value="PH_3"/>
    <property type="match status" value="1"/>
</dbReference>
<feature type="region of interest" description="Disordered" evidence="11">
    <location>
        <begin position="233"/>
        <end position="258"/>
    </location>
</feature>